<keyword evidence="6" id="KW-0408">Iron</keyword>
<dbReference type="AlphaFoldDB" id="I4D7Z1"/>
<dbReference type="SUPFAM" id="SSF54862">
    <property type="entry name" value="4Fe-4S ferredoxins"/>
    <property type="match status" value="1"/>
</dbReference>
<dbReference type="PROSITE" id="PS51379">
    <property type="entry name" value="4FE4S_FER_2"/>
    <property type="match status" value="2"/>
</dbReference>
<feature type="domain" description="4Fe-4S ferredoxin-type" evidence="8">
    <location>
        <begin position="2"/>
        <end position="31"/>
    </location>
</feature>
<name>I4D7Z1_DESAJ</name>
<keyword evidence="4" id="KW-0677">Repeat</keyword>
<protein>
    <submittedName>
        <fullName evidence="9">Indolepyruvate ferredoxin oxidreductase, alpha/beta subunit</fullName>
    </submittedName>
</protein>
<dbReference type="EMBL" id="CP003639">
    <property type="protein sequence ID" value="AFM41915.1"/>
    <property type="molecule type" value="Genomic_DNA"/>
</dbReference>
<evidence type="ECO:0000256" key="2">
    <source>
        <dbReference type="ARBA" id="ARBA00022485"/>
    </source>
</evidence>
<dbReference type="Proteomes" id="UP000002892">
    <property type="component" value="Chromosome"/>
</dbReference>
<dbReference type="PANTHER" id="PTHR43687:SF6">
    <property type="entry name" value="L-ASPARTATE SEMIALDEHYDE SULFURTRANSFERASE IRON-SULFUR SUBUNIT"/>
    <property type="match status" value="1"/>
</dbReference>
<dbReference type="PROSITE" id="PS00198">
    <property type="entry name" value="4FE4S_FER_1"/>
    <property type="match status" value="1"/>
</dbReference>
<dbReference type="HOGENOM" id="CLU_139698_5_5_9"/>
<evidence type="ECO:0000259" key="8">
    <source>
        <dbReference type="PROSITE" id="PS51379"/>
    </source>
</evidence>
<gene>
    <name evidence="9" type="ordered locus">Desaci_3006</name>
</gene>
<dbReference type="STRING" id="646529.Desaci_3006"/>
<evidence type="ECO:0000256" key="6">
    <source>
        <dbReference type="ARBA" id="ARBA00023004"/>
    </source>
</evidence>
<keyword evidence="10" id="KW-1185">Reference proteome</keyword>
<evidence type="ECO:0000313" key="9">
    <source>
        <dbReference type="EMBL" id="AFM41915.1"/>
    </source>
</evidence>
<dbReference type="InterPro" id="IPR017896">
    <property type="entry name" value="4Fe4S_Fe-S-bd"/>
</dbReference>
<evidence type="ECO:0000256" key="7">
    <source>
        <dbReference type="ARBA" id="ARBA00023014"/>
    </source>
</evidence>
<evidence type="ECO:0000256" key="1">
    <source>
        <dbReference type="ARBA" id="ARBA00022448"/>
    </source>
</evidence>
<dbReference type="OrthoDB" id="9807879at2"/>
<evidence type="ECO:0000256" key="4">
    <source>
        <dbReference type="ARBA" id="ARBA00022737"/>
    </source>
</evidence>
<dbReference type="InterPro" id="IPR017900">
    <property type="entry name" value="4Fe4S_Fe_S_CS"/>
</dbReference>
<dbReference type="InterPro" id="IPR050572">
    <property type="entry name" value="Fe-S_Ferredoxin"/>
</dbReference>
<dbReference type="RefSeq" id="WP_014827908.1">
    <property type="nucleotide sequence ID" value="NC_018068.1"/>
</dbReference>
<dbReference type="PANTHER" id="PTHR43687">
    <property type="entry name" value="ADENYLYLSULFATE REDUCTASE, BETA SUBUNIT"/>
    <property type="match status" value="1"/>
</dbReference>
<keyword evidence="1" id="KW-0813">Transport</keyword>
<keyword evidence="5" id="KW-0249">Electron transport</keyword>
<dbReference type="GO" id="GO:0046872">
    <property type="term" value="F:metal ion binding"/>
    <property type="evidence" value="ECO:0007669"/>
    <property type="project" value="UniProtKB-KW"/>
</dbReference>
<dbReference type="KEGG" id="dai:Desaci_3006"/>
<keyword evidence="3" id="KW-0479">Metal-binding</keyword>
<keyword evidence="2" id="KW-0004">4Fe-4S</keyword>
<sequence length="62" mass="6496">MFIVSIDEDQCSGCNSCTEGCPAHLLGFNDDKAQVVGDESECMGCESCISVCPTGAITITEM</sequence>
<keyword evidence="7" id="KW-0411">Iron-sulfur</keyword>
<keyword evidence="9" id="KW-0670">Pyruvate</keyword>
<evidence type="ECO:0000313" key="10">
    <source>
        <dbReference type="Proteomes" id="UP000002892"/>
    </source>
</evidence>
<proteinExistence type="predicted"/>
<evidence type="ECO:0000256" key="5">
    <source>
        <dbReference type="ARBA" id="ARBA00022982"/>
    </source>
</evidence>
<dbReference type="eggNOG" id="COG1146">
    <property type="taxonomic scope" value="Bacteria"/>
</dbReference>
<organism evidence="9 10">
    <name type="scientific">Desulfosporosinus acidiphilus (strain DSM 22704 / JCM 16185 / SJ4)</name>
    <dbReference type="NCBI Taxonomy" id="646529"/>
    <lineage>
        <taxon>Bacteria</taxon>
        <taxon>Bacillati</taxon>
        <taxon>Bacillota</taxon>
        <taxon>Clostridia</taxon>
        <taxon>Eubacteriales</taxon>
        <taxon>Desulfitobacteriaceae</taxon>
        <taxon>Desulfosporosinus</taxon>
    </lineage>
</organism>
<feature type="domain" description="4Fe-4S ferredoxin-type" evidence="8">
    <location>
        <begin position="32"/>
        <end position="62"/>
    </location>
</feature>
<reference evidence="9 10" key="1">
    <citation type="journal article" date="2012" name="J. Bacteriol.">
        <title>Complete genome sequences of Desulfosporosinus orientis DSM765T, Desulfosporosinus youngiae DSM17734T, Desulfosporosinus meridiei DSM13257T, and Desulfosporosinus acidiphilus DSM22704T.</title>
        <authorList>
            <person name="Pester M."/>
            <person name="Brambilla E."/>
            <person name="Alazard D."/>
            <person name="Rattei T."/>
            <person name="Weinmaier T."/>
            <person name="Han J."/>
            <person name="Lucas S."/>
            <person name="Lapidus A."/>
            <person name="Cheng J.F."/>
            <person name="Goodwin L."/>
            <person name="Pitluck S."/>
            <person name="Peters L."/>
            <person name="Ovchinnikova G."/>
            <person name="Teshima H."/>
            <person name="Detter J.C."/>
            <person name="Han C.S."/>
            <person name="Tapia R."/>
            <person name="Land M.L."/>
            <person name="Hauser L."/>
            <person name="Kyrpides N.C."/>
            <person name="Ivanova N.N."/>
            <person name="Pagani I."/>
            <person name="Huntmann M."/>
            <person name="Wei C.L."/>
            <person name="Davenport K.W."/>
            <person name="Daligault H."/>
            <person name="Chain P.S."/>
            <person name="Chen A."/>
            <person name="Mavromatis K."/>
            <person name="Markowitz V."/>
            <person name="Szeto E."/>
            <person name="Mikhailova N."/>
            <person name="Pati A."/>
            <person name="Wagner M."/>
            <person name="Woyke T."/>
            <person name="Ollivier B."/>
            <person name="Klenk H.P."/>
            <person name="Spring S."/>
            <person name="Loy A."/>
        </authorList>
    </citation>
    <scope>NUCLEOTIDE SEQUENCE [LARGE SCALE GENOMIC DNA]</scope>
    <source>
        <strain evidence="10">DSM 22704 / JCM 16185 / SJ4</strain>
    </source>
</reference>
<evidence type="ECO:0000256" key="3">
    <source>
        <dbReference type="ARBA" id="ARBA00022723"/>
    </source>
</evidence>
<dbReference type="GO" id="GO:0051539">
    <property type="term" value="F:4 iron, 4 sulfur cluster binding"/>
    <property type="evidence" value="ECO:0007669"/>
    <property type="project" value="UniProtKB-KW"/>
</dbReference>
<dbReference type="Gene3D" id="3.30.70.20">
    <property type="match status" value="2"/>
</dbReference>
<accession>I4D7Z1</accession>
<dbReference type="Pfam" id="PF13237">
    <property type="entry name" value="Fer4_10"/>
    <property type="match status" value="1"/>
</dbReference>